<evidence type="ECO:0000256" key="2">
    <source>
        <dbReference type="ARBA" id="ARBA00022475"/>
    </source>
</evidence>
<dbReference type="GO" id="GO:0007165">
    <property type="term" value="P:signal transduction"/>
    <property type="evidence" value="ECO:0007669"/>
    <property type="project" value="UniProtKB-KW"/>
</dbReference>
<name>A0A7G3B7B1_LUTLO</name>
<comment type="subcellular location">
    <subcellularLocation>
        <location evidence="1 6">Cell membrane</location>
        <topology evidence="1 6">Multi-pass membrane protein</topology>
    </subcellularLocation>
</comment>
<evidence type="ECO:0000256" key="3">
    <source>
        <dbReference type="ARBA" id="ARBA00022692"/>
    </source>
</evidence>
<keyword evidence="5 6" id="KW-0472">Membrane</keyword>
<feature type="transmembrane region" description="Helical" evidence="6">
    <location>
        <begin position="6"/>
        <end position="27"/>
    </location>
</feature>
<evidence type="ECO:0000313" key="7">
    <source>
        <dbReference type="EMBL" id="MBC1180310.1"/>
    </source>
</evidence>
<evidence type="ECO:0000256" key="6">
    <source>
        <dbReference type="RuleBase" id="RU363108"/>
    </source>
</evidence>
<dbReference type="GO" id="GO:0005886">
    <property type="term" value="C:plasma membrane"/>
    <property type="evidence" value="ECO:0007669"/>
    <property type="project" value="UniProtKB-SubCell"/>
</dbReference>
<feature type="transmembrane region" description="Helical" evidence="6">
    <location>
        <begin position="139"/>
        <end position="158"/>
    </location>
</feature>
<evidence type="ECO:0000256" key="4">
    <source>
        <dbReference type="ARBA" id="ARBA00022989"/>
    </source>
</evidence>
<dbReference type="VEuPathDB" id="VectorBase:LLONM1_000925"/>
<reference evidence="7" key="1">
    <citation type="journal article" date="2020" name="BMC">
        <title>Leishmania infection induces a limited differential gene expression in the sand fly midgut.</title>
        <authorList>
            <person name="Coutinho-Abreu I.V."/>
            <person name="Serafim T.D."/>
            <person name="Meneses C."/>
            <person name="Kamhawi S."/>
            <person name="Oliveira F."/>
            <person name="Valenzuela J.G."/>
        </authorList>
    </citation>
    <scope>NUCLEOTIDE SEQUENCE</scope>
    <source>
        <strain evidence="7">Jacobina</strain>
        <tissue evidence="7">Midgut</tissue>
    </source>
</reference>
<comment type="similarity">
    <text evidence="6">Belongs to the insect chemoreceptor superfamily. Gustatory receptor (GR) family.</text>
</comment>
<evidence type="ECO:0000256" key="1">
    <source>
        <dbReference type="ARBA" id="ARBA00004651"/>
    </source>
</evidence>
<keyword evidence="6" id="KW-0807">Transducer</keyword>
<keyword evidence="3 6" id="KW-0812">Transmembrane</keyword>
<dbReference type="GO" id="GO:0050909">
    <property type="term" value="P:sensory perception of taste"/>
    <property type="evidence" value="ECO:0007669"/>
    <property type="project" value="InterPro"/>
</dbReference>
<dbReference type="AlphaFoldDB" id="A0A7G3B7B1"/>
<organism evidence="7">
    <name type="scientific">Lutzomyia longipalpis</name>
    <name type="common">Sand fly</name>
    <dbReference type="NCBI Taxonomy" id="7200"/>
    <lineage>
        <taxon>Eukaryota</taxon>
        <taxon>Metazoa</taxon>
        <taxon>Ecdysozoa</taxon>
        <taxon>Arthropoda</taxon>
        <taxon>Hexapoda</taxon>
        <taxon>Insecta</taxon>
        <taxon>Pterygota</taxon>
        <taxon>Neoptera</taxon>
        <taxon>Endopterygota</taxon>
        <taxon>Diptera</taxon>
        <taxon>Nematocera</taxon>
        <taxon>Psychodoidea</taxon>
        <taxon>Psychodidae</taxon>
        <taxon>Lutzomyia</taxon>
        <taxon>Lutzomyia</taxon>
    </lineage>
</organism>
<evidence type="ECO:0000256" key="5">
    <source>
        <dbReference type="ARBA" id="ARBA00023136"/>
    </source>
</evidence>
<protein>
    <recommendedName>
        <fullName evidence="6">Gustatory receptor</fullName>
    </recommendedName>
</protein>
<dbReference type="EMBL" id="GITU01011607">
    <property type="protein sequence ID" value="MBC1180310.1"/>
    <property type="molecule type" value="Transcribed_RNA"/>
</dbReference>
<sequence>MAHLKLGRKLFLCFQLCGLSIINLSILNKDRKDKKCFNIKNRLIHILHIVVLSVNFAIVQLYPNAVMSASDSLGKFNDWIKYYAAVVTSFTILLESYIHADQLICIFNQTSELDGIFAAIRVDLSQRDTDTCRVYMRKFIFLTLMLLVLELWPMSFFLTNTPMLNYWLLTTPFLVQSRFRQLQHILYIDLCHHYARVLACNAKQLAIFLNSLETTTTCSGMSLEKYPFAFVHHRFRMLQKSHHIIWKISNCINQYFGWSQVANYSFHFLQILADCYWLYWRIYNKSYGIGLCETIGNLLHSITILLLCFYSSDSCLGTVITQHENSLTSSRCITSFAIFSSPSFQQVHSISIWLHRVKFTIYNGKISETLLNFSLQIIQEPVLFQTMELFTIDFKPLRSVNICKLVQNSEIDFCGKILF</sequence>
<feature type="transmembrane region" description="Helical" evidence="6">
    <location>
        <begin position="82"/>
        <end position="100"/>
    </location>
</feature>
<feature type="transmembrane region" description="Helical" evidence="6">
    <location>
        <begin position="43"/>
        <end position="62"/>
    </location>
</feature>
<dbReference type="Pfam" id="PF08395">
    <property type="entry name" value="7tm_7"/>
    <property type="match status" value="1"/>
</dbReference>
<keyword evidence="2 6" id="KW-1003">Cell membrane</keyword>
<comment type="function">
    <text evidence="6">Gustatory receptor which mediates acceptance or avoidance behavior, depending on its substrates.</text>
</comment>
<dbReference type="InterPro" id="IPR013604">
    <property type="entry name" value="7TM_chemorcpt"/>
</dbReference>
<keyword evidence="6" id="KW-0675">Receptor</keyword>
<proteinExistence type="inferred from homology"/>
<keyword evidence="4 6" id="KW-1133">Transmembrane helix</keyword>
<comment type="caution">
    <text evidence="6">Lacks conserved residue(s) required for the propagation of feature annotation.</text>
</comment>
<accession>A0A7G3B7B1</accession>